<gene>
    <name evidence="3" type="ORF">E2562_031838</name>
</gene>
<sequence length="66" mass="6812">MALHVPLPATFRYALLALPPLMAAAYYNRNRGNADTPPGRPPRTIKISGAGGQGGVGPAGRKDSAI</sequence>
<organism evidence="3 4">
    <name type="scientific">Oryza meyeriana var. granulata</name>
    <dbReference type="NCBI Taxonomy" id="110450"/>
    <lineage>
        <taxon>Eukaryota</taxon>
        <taxon>Viridiplantae</taxon>
        <taxon>Streptophyta</taxon>
        <taxon>Embryophyta</taxon>
        <taxon>Tracheophyta</taxon>
        <taxon>Spermatophyta</taxon>
        <taxon>Magnoliopsida</taxon>
        <taxon>Liliopsida</taxon>
        <taxon>Poales</taxon>
        <taxon>Poaceae</taxon>
        <taxon>BOP clade</taxon>
        <taxon>Oryzoideae</taxon>
        <taxon>Oryzeae</taxon>
        <taxon>Oryzinae</taxon>
        <taxon>Oryza</taxon>
        <taxon>Oryza meyeriana</taxon>
    </lineage>
</organism>
<protein>
    <submittedName>
        <fullName evidence="3">Uncharacterized protein</fullName>
    </submittedName>
</protein>
<dbReference type="EMBL" id="SPHZ02000008">
    <property type="protein sequence ID" value="KAF0904115.1"/>
    <property type="molecule type" value="Genomic_DNA"/>
</dbReference>
<evidence type="ECO:0000256" key="1">
    <source>
        <dbReference type="SAM" id="MobiDB-lite"/>
    </source>
</evidence>
<feature type="region of interest" description="Disordered" evidence="1">
    <location>
        <begin position="29"/>
        <end position="66"/>
    </location>
</feature>
<keyword evidence="4" id="KW-1185">Reference proteome</keyword>
<dbReference type="Proteomes" id="UP000479710">
    <property type="component" value="Unassembled WGS sequence"/>
</dbReference>
<accession>A0A6G1CTY9</accession>
<feature type="compositionally biased region" description="Gly residues" evidence="1">
    <location>
        <begin position="49"/>
        <end position="58"/>
    </location>
</feature>
<feature type="chain" id="PRO_5026054418" evidence="2">
    <location>
        <begin position="26"/>
        <end position="66"/>
    </location>
</feature>
<keyword evidence="2" id="KW-0732">Signal</keyword>
<proteinExistence type="predicted"/>
<dbReference type="AlphaFoldDB" id="A0A6G1CTY9"/>
<evidence type="ECO:0000313" key="3">
    <source>
        <dbReference type="EMBL" id="KAF0904115.1"/>
    </source>
</evidence>
<evidence type="ECO:0000256" key="2">
    <source>
        <dbReference type="SAM" id="SignalP"/>
    </source>
</evidence>
<name>A0A6G1CTY9_9ORYZ</name>
<evidence type="ECO:0000313" key="4">
    <source>
        <dbReference type="Proteomes" id="UP000479710"/>
    </source>
</evidence>
<comment type="caution">
    <text evidence="3">The sequence shown here is derived from an EMBL/GenBank/DDBJ whole genome shotgun (WGS) entry which is preliminary data.</text>
</comment>
<reference evidence="3 4" key="1">
    <citation type="submission" date="2019-11" db="EMBL/GenBank/DDBJ databases">
        <title>Whole genome sequence of Oryza granulata.</title>
        <authorList>
            <person name="Li W."/>
        </authorList>
    </citation>
    <scope>NUCLEOTIDE SEQUENCE [LARGE SCALE GENOMIC DNA]</scope>
    <source>
        <strain evidence="4">cv. Menghai</strain>
        <tissue evidence="3">Leaf</tissue>
    </source>
</reference>
<feature type="signal peptide" evidence="2">
    <location>
        <begin position="1"/>
        <end position="25"/>
    </location>
</feature>